<keyword evidence="1 7" id="KW-0240">DNA-directed RNA polymerase</keyword>
<dbReference type="CDD" id="cd01609">
    <property type="entry name" value="RNAP_beta'_N"/>
    <property type="match status" value="1"/>
</dbReference>
<feature type="domain" description="RNA polymerase N-terminal" evidence="9">
    <location>
        <begin position="519"/>
        <end position="807"/>
    </location>
</feature>
<comment type="function">
    <text evidence="7 8">DNA-dependent RNA polymerase catalyzes the transcription of DNA into RNA using the four ribonucleoside triphosphates as substrates.</text>
</comment>
<sequence>MPMSSFKRKIKAIQIKIASPEVIRSWSGGEVKKPETINYRTFKPERDGLFCERIFGPVKDYECACGKYKGKKYEGTVCERCGVRVESREARRKRMGHIELAAPAVHIWYLESIPSVLGTLLNMSTSDLENIIYYGSRRVIERAFIVTDPKDTPFSQGDVIYETEYRIYRKKWDFEVEQAFVVKNPKSPVLSDIDGEVTLKTEKSITGREITWIIVKNITRATHTVLPGMILIVKDGQEVEKGQDLTKEMTIDPVYAPFDGHVEIDELSNTITLKPLTTSKDQPVVFTAPYGAKILVSNGQKVKKGDQITTSTSLPSVKSSISGTVRFGSNLNIRALEDGNFEVLSTGEVYVEQVIEERKYPVFEGALVYVNNGDQVKKGDHLADRFLFEEEYLSATEYKIFESHYPTMFDVEERTENDRPIVVITDIDPEVSKETGLKVGDIVTENEYEAYLQIYPEKIVADAGAQAIKKLLQNLDLEALQAEIEAELKKLPSSSSKAIKLRRRLKMVKDFLKSGNKPEWMVLEVVPVIPPDLRPMIQIEGGRFATTDLNELYRRLINRNNRLKKLLELGAPEIILRNEKRMLQEAVDALIHNGSDSEGKRSRRAVLKDRNGRPLKSLTDLLKGKKGRFRRNLLGKRVDYSGRAVIVVGPHLKIHQCGIPKKMAMELFKPFVLAKLLGEGSSSKTMRKVKKAIIEKEMPEAWEVLEEVIKGSVVLLNRAPTLHRMSIQAFEPKLVEGNAIQLHPVVCPPFNADFDGDQMAVHVPLSAAAQAEARFLMLSRYNIISPAHGKPISLPTQDIIIGSYYLTTVSKEFDSLREEDVKWKFSSPEEAMLAYHLGFIKLHTPILIKVAVNGEEKRIKTTLGRVIFNSILPEDLRDYNRIFDKKQINTLVYETFKRHGIDRAADLLDDIKDIGFHYATVSGLTLSLKDLKVPPERDEILRKTWEKVRIIEENYEKGFLTEEQRKSEIIRLWMSVTEEITKLTSRTLAEDPFNPIYMMVNSGARGNIDQVKQLAGIRGLMIKAYDPRSREIKSKIFKGQAIHEALTFDYPVDKNLREGVDILQFFISTYGARKGQVDTAMNTSFAGYLTRRLVDVAQSVTVAEPDCGTHDGIRAMDLIKEGTVVEKMNEFLFGRVLARDVLDPETKEVLKNPETGKEYTRNTMLTDDDANFLASYKKMVDVVRYEEIDITELSLPNMYAEIAEPVGEYEEGTELTWDVVKAAKNEGKYRIKVKVYPVVGTVYAEEEPLYDKKGERQLLVYQEVINEIVAKMLEENGIEKVPVRPDIIVRSPLTCESEYGVCAACYGMDLSNHKIVNVGESVGIVAAQSIGEPGTQLTMRTFHVGGVMGASDIVSGLTTVEKTFEPYAFLREEKSGGKKEIKKYYGSEAILCEVDGFVRDIATDESGRTVIYVEDYAGNIHAYKVPKRAKVRVEKGQKVLRGETLTSGAIVWWKLLELESEKGVMTAMNLLKIIKNAYVQQGVSIHDKHFEIIFKQMLSMATIIDPGDSDYLPDQLVPLVDIKRFNREILEGNAKVEENRKWVIGKTLAKRIITETEGGELVELAQKGDEVTEELLKKIIEAGIKEIDVFEKDKVVTYQILPKEPIKYKRRLLSLKKAALNYPGWLSAAAFEETAWVLTAAAIEGKVDPLIGLKENVIVGQLIPSGTGLDVFAGIQVEETPRAAVEEELA</sequence>
<dbReference type="Gene3D" id="1.10.40.90">
    <property type="match status" value="1"/>
</dbReference>
<dbReference type="GO" id="GO:0003899">
    <property type="term" value="F:DNA-directed RNA polymerase activity"/>
    <property type="evidence" value="ECO:0007669"/>
    <property type="project" value="UniProtKB-UniRule"/>
</dbReference>
<dbReference type="Gene3D" id="4.10.860.120">
    <property type="entry name" value="RNA polymerase II, clamp domain"/>
    <property type="match status" value="1"/>
</dbReference>
<keyword evidence="11" id="KW-1185">Reference proteome</keyword>
<evidence type="ECO:0000256" key="6">
    <source>
        <dbReference type="ARBA" id="ARBA00048552"/>
    </source>
</evidence>
<dbReference type="InterPro" id="IPR006592">
    <property type="entry name" value="RNA_pol_N"/>
</dbReference>
<comment type="catalytic activity">
    <reaction evidence="6 7 8">
        <text>RNA(n) + a ribonucleoside 5'-triphosphate = RNA(n+1) + diphosphate</text>
        <dbReference type="Rhea" id="RHEA:21248"/>
        <dbReference type="Rhea" id="RHEA-COMP:14527"/>
        <dbReference type="Rhea" id="RHEA-COMP:17342"/>
        <dbReference type="ChEBI" id="CHEBI:33019"/>
        <dbReference type="ChEBI" id="CHEBI:61557"/>
        <dbReference type="ChEBI" id="CHEBI:140395"/>
        <dbReference type="EC" id="2.7.7.6"/>
    </reaction>
</comment>
<dbReference type="Gene3D" id="1.10.1790.20">
    <property type="match status" value="1"/>
</dbReference>
<dbReference type="Gene3D" id="1.10.150.390">
    <property type="match status" value="1"/>
</dbReference>
<dbReference type="InterPro" id="IPR007066">
    <property type="entry name" value="RNA_pol_Rpb1_3"/>
</dbReference>
<accession>D2C5W0</accession>
<dbReference type="EC" id="2.7.7.6" evidence="7"/>
<evidence type="ECO:0000256" key="4">
    <source>
        <dbReference type="ARBA" id="ARBA00022723"/>
    </source>
</evidence>
<evidence type="ECO:0000256" key="3">
    <source>
        <dbReference type="ARBA" id="ARBA00022695"/>
    </source>
</evidence>
<evidence type="ECO:0000313" key="11">
    <source>
        <dbReference type="Proteomes" id="UP000000940"/>
    </source>
</evidence>
<dbReference type="InterPro" id="IPR000722">
    <property type="entry name" value="RNA_pol_asu"/>
</dbReference>
<dbReference type="GO" id="GO:0000428">
    <property type="term" value="C:DNA-directed RNA polymerase complex"/>
    <property type="evidence" value="ECO:0007669"/>
    <property type="project" value="UniProtKB-KW"/>
</dbReference>
<comment type="cofactor">
    <cofactor evidence="7">
        <name>Mg(2+)</name>
        <dbReference type="ChEBI" id="CHEBI:18420"/>
    </cofactor>
    <text evidence="7">Binds 1 Mg(2+) ion per subunit.</text>
</comment>
<gene>
    <name evidence="7" type="primary">rpoC</name>
    <name evidence="10" type="ordered locus">Tnap_0241</name>
</gene>
<dbReference type="Gene3D" id="1.10.132.30">
    <property type="match status" value="1"/>
</dbReference>
<evidence type="ECO:0000256" key="2">
    <source>
        <dbReference type="ARBA" id="ARBA00022679"/>
    </source>
</evidence>
<dbReference type="Pfam" id="PF04998">
    <property type="entry name" value="RNA_pol_Rpb1_5"/>
    <property type="match status" value="1"/>
</dbReference>
<dbReference type="PANTHER" id="PTHR19376:SF54">
    <property type="entry name" value="DNA-DIRECTED RNA POLYMERASE SUBUNIT BETA"/>
    <property type="match status" value="1"/>
</dbReference>
<proteinExistence type="inferred from homology"/>
<dbReference type="InterPro" id="IPR007080">
    <property type="entry name" value="RNA_pol_Rpb1_1"/>
</dbReference>
<dbReference type="InterPro" id="IPR038120">
    <property type="entry name" value="Rpb1_funnel_sf"/>
</dbReference>
<dbReference type="SUPFAM" id="SSF64484">
    <property type="entry name" value="beta and beta-prime subunits of DNA dependent RNA-polymerase"/>
    <property type="match status" value="1"/>
</dbReference>
<dbReference type="Pfam" id="PF04997">
    <property type="entry name" value="RNA_pol_Rpb1_1"/>
    <property type="match status" value="2"/>
</dbReference>
<dbReference type="CDD" id="cd02655">
    <property type="entry name" value="RNAP_beta'_C"/>
    <property type="match status" value="1"/>
</dbReference>
<organism evidence="10 11">
    <name type="scientific">Thermotoga petrophila (strain ATCC BAA-489 / DSM 13996 / JCM 10882 / RKU-10)</name>
    <name type="common">Thermotoga naphthophila</name>
    <dbReference type="NCBI Taxonomy" id="590168"/>
    <lineage>
        <taxon>Bacteria</taxon>
        <taxon>Thermotogati</taxon>
        <taxon>Thermotogota</taxon>
        <taxon>Thermotogae</taxon>
        <taxon>Thermotogales</taxon>
        <taxon>Thermotogaceae</taxon>
        <taxon>Thermotoga</taxon>
    </lineage>
</organism>
<keyword evidence="3 7" id="KW-0548">Nucleotidyltransferase</keyword>
<dbReference type="Pfam" id="PF04983">
    <property type="entry name" value="RNA_pol_Rpb1_3"/>
    <property type="match status" value="1"/>
</dbReference>
<dbReference type="KEGG" id="tnp:Tnap_0241"/>
<keyword evidence="5 7" id="KW-0804">Transcription</keyword>
<dbReference type="InterPro" id="IPR044893">
    <property type="entry name" value="RNA_pol_Rpb1_clamp_domain"/>
</dbReference>
<keyword evidence="2 7" id="KW-0808">Transferase</keyword>
<evidence type="ECO:0000256" key="5">
    <source>
        <dbReference type="ARBA" id="ARBA00023163"/>
    </source>
</evidence>
<name>D2C5W0_THEP2</name>
<dbReference type="InterPro" id="IPR042102">
    <property type="entry name" value="RNA_pol_Rpb1_3_sf"/>
</dbReference>
<reference evidence="10 11" key="1">
    <citation type="submission" date="2009-12" db="EMBL/GenBank/DDBJ databases">
        <title>Complete sequence of Thermotoga petrophila RKU-1.</title>
        <authorList>
            <consortium name="US DOE Joint Genome Institute"/>
            <person name="Lucas S."/>
            <person name="Copeland A."/>
            <person name="Lapidus A."/>
            <person name="Glavina del Rio T."/>
            <person name="Dalin E."/>
            <person name="Tice H."/>
            <person name="Bruce D."/>
            <person name="Goodwin L."/>
            <person name="Pitluck S."/>
            <person name="Munk A.C."/>
            <person name="Brettin T."/>
            <person name="Detter J.C."/>
            <person name="Han C."/>
            <person name="Tapia R."/>
            <person name="Larimer F."/>
            <person name="Land M."/>
            <person name="Hauser L."/>
            <person name="Kyrpides N."/>
            <person name="Mikhailova N."/>
            <person name="Nelson K.E."/>
            <person name="Gogarten J.P."/>
            <person name="Noll K.M."/>
        </authorList>
    </citation>
    <scope>NUCLEOTIDE SEQUENCE [LARGE SCALE GENOMIC DNA]</scope>
    <source>
        <strain evidence="11">ATCC BAA-489 / DSM 13996 / JCM 10882 / RKU-10</strain>
    </source>
</reference>
<dbReference type="InterPro" id="IPR045867">
    <property type="entry name" value="DNA-dir_RpoC_beta_prime"/>
</dbReference>
<feature type="binding site" evidence="7">
    <location>
        <position position="1302"/>
    </location>
    <ligand>
        <name>Zn(2+)</name>
        <dbReference type="ChEBI" id="CHEBI:29105"/>
        <label>2</label>
    </ligand>
</feature>
<dbReference type="EMBL" id="CP001839">
    <property type="protein sequence ID" value="ADA66346.1"/>
    <property type="molecule type" value="Genomic_DNA"/>
</dbReference>
<dbReference type="GO" id="GO:0008270">
    <property type="term" value="F:zinc ion binding"/>
    <property type="evidence" value="ECO:0007669"/>
    <property type="project" value="UniProtKB-UniRule"/>
</dbReference>
<dbReference type="RefSeq" id="WP_012895874.1">
    <property type="nucleotide sequence ID" value="NC_013642.1"/>
</dbReference>
<feature type="binding site" evidence="7">
    <location>
        <position position="757"/>
    </location>
    <ligand>
        <name>Mg(2+)</name>
        <dbReference type="ChEBI" id="CHEBI:18420"/>
    </ligand>
</feature>
<feature type="binding site" evidence="7">
    <location>
        <position position="1295"/>
    </location>
    <ligand>
        <name>Zn(2+)</name>
        <dbReference type="ChEBI" id="CHEBI:29105"/>
        <label>2</label>
    </ligand>
</feature>
<feature type="binding site" evidence="7">
    <location>
        <position position="753"/>
    </location>
    <ligand>
        <name>Mg(2+)</name>
        <dbReference type="ChEBI" id="CHEBI:18420"/>
    </ligand>
</feature>
<evidence type="ECO:0000313" key="10">
    <source>
        <dbReference type="EMBL" id="ADA66346.1"/>
    </source>
</evidence>
<dbReference type="GO" id="GO:0003677">
    <property type="term" value="F:DNA binding"/>
    <property type="evidence" value="ECO:0007669"/>
    <property type="project" value="UniProtKB-UniRule"/>
</dbReference>
<dbReference type="InterPro" id="IPR007081">
    <property type="entry name" value="RNA_pol_Rpb1_5"/>
</dbReference>
<evidence type="ECO:0000259" key="9">
    <source>
        <dbReference type="SMART" id="SM00663"/>
    </source>
</evidence>
<comment type="similarity">
    <text evidence="7 8">Belongs to the RNA polymerase beta' chain family.</text>
</comment>
<dbReference type="HOGENOM" id="CLU_000524_3_1_0"/>
<dbReference type="InterPro" id="IPR012754">
    <property type="entry name" value="DNA-dir_RpoC_beta_prime_bact"/>
</dbReference>
<dbReference type="Gene3D" id="1.10.274.100">
    <property type="entry name" value="RNA polymerase Rpb1, domain 3"/>
    <property type="match status" value="2"/>
</dbReference>
<evidence type="ECO:0000256" key="7">
    <source>
        <dbReference type="HAMAP-Rule" id="MF_01322"/>
    </source>
</evidence>
<evidence type="ECO:0000256" key="8">
    <source>
        <dbReference type="RuleBase" id="RU004279"/>
    </source>
</evidence>
<dbReference type="GO" id="GO:0000287">
    <property type="term" value="F:magnesium ion binding"/>
    <property type="evidence" value="ECO:0007669"/>
    <property type="project" value="UniProtKB-UniRule"/>
</dbReference>
<protein>
    <recommendedName>
        <fullName evidence="7">DNA-directed RNA polymerase subunit beta'</fullName>
        <shortName evidence="7">RNAP subunit beta'</shortName>
        <ecNumber evidence="7">2.7.7.6</ecNumber>
    </recommendedName>
    <alternativeName>
        <fullName evidence="7">RNA polymerase subunit beta'</fullName>
    </alternativeName>
    <alternativeName>
        <fullName evidence="7">Transcriptase subunit beta'</fullName>
    </alternativeName>
</protein>
<feature type="binding site" evidence="7">
    <location>
        <position position="65"/>
    </location>
    <ligand>
        <name>Zn(2+)</name>
        <dbReference type="ChEBI" id="CHEBI:29105"/>
        <label>1</label>
    </ligand>
</feature>
<dbReference type="Pfam" id="PF00623">
    <property type="entry name" value="RNA_pol_Rpb1_2"/>
    <property type="match status" value="2"/>
</dbReference>
<feature type="binding site" evidence="7">
    <location>
        <position position="78"/>
    </location>
    <ligand>
        <name>Zn(2+)</name>
        <dbReference type="ChEBI" id="CHEBI:29105"/>
        <label>1</label>
    </ligand>
</feature>
<dbReference type="HAMAP" id="MF_01322">
    <property type="entry name" value="RNApol_bact_RpoC"/>
    <property type="match status" value="1"/>
</dbReference>
<feature type="binding site" evidence="7">
    <location>
        <position position="1107"/>
    </location>
    <ligand>
        <name>Zn(2+)</name>
        <dbReference type="ChEBI" id="CHEBI:29105"/>
        <label>2</label>
    </ligand>
</feature>
<keyword evidence="7" id="KW-0862">Zinc</keyword>
<dbReference type="SMART" id="SM00663">
    <property type="entry name" value="RPOLA_N"/>
    <property type="match status" value="1"/>
</dbReference>
<dbReference type="GO" id="GO:0006351">
    <property type="term" value="P:DNA-templated transcription"/>
    <property type="evidence" value="ECO:0007669"/>
    <property type="project" value="UniProtKB-UniRule"/>
</dbReference>
<dbReference type="Proteomes" id="UP000000940">
    <property type="component" value="Chromosome"/>
</dbReference>
<comment type="cofactor">
    <cofactor evidence="7">
        <name>Zn(2+)</name>
        <dbReference type="ChEBI" id="CHEBI:29105"/>
    </cofactor>
    <text evidence="7">Binds 2 Zn(2+) ions per subunit.</text>
</comment>
<evidence type="ECO:0000256" key="1">
    <source>
        <dbReference type="ARBA" id="ARBA00022478"/>
    </source>
</evidence>
<dbReference type="Gene3D" id="2.40.40.20">
    <property type="match status" value="1"/>
</dbReference>
<feature type="binding site" evidence="7">
    <location>
        <position position="755"/>
    </location>
    <ligand>
        <name>Mg(2+)</name>
        <dbReference type="ChEBI" id="CHEBI:18420"/>
    </ligand>
</feature>
<dbReference type="Pfam" id="PF05000">
    <property type="entry name" value="RNA_pol_Rpb1_4"/>
    <property type="match status" value="1"/>
</dbReference>
<keyword evidence="7" id="KW-0460">Magnesium</keyword>
<feature type="binding site" evidence="7">
    <location>
        <position position="81"/>
    </location>
    <ligand>
        <name>Zn(2+)</name>
        <dbReference type="ChEBI" id="CHEBI:29105"/>
        <label>1</label>
    </ligand>
</feature>
<feature type="binding site" evidence="7">
    <location>
        <position position="63"/>
    </location>
    <ligand>
        <name>Zn(2+)</name>
        <dbReference type="ChEBI" id="CHEBI:29105"/>
        <label>1</label>
    </ligand>
</feature>
<keyword evidence="4 7" id="KW-0479">Metal-binding</keyword>
<feature type="binding site" evidence="7">
    <location>
        <position position="1305"/>
    </location>
    <ligand>
        <name>Zn(2+)</name>
        <dbReference type="ChEBI" id="CHEBI:29105"/>
        <label>2</label>
    </ligand>
</feature>
<dbReference type="PANTHER" id="PTHR19376">
    <property type="entry name" value="DNA-DIRECTED RNA POLYMERASE"/>
    <property type="match status" value="1"/>
</dbReference>
<dbReference type="InterPro" id="IPR007083">
    <property type="entry name" value="RNA_pol_Rpb1_4"/>
</dbReference>
<comment type="subunit">
    <text evidence="7">The RNAP catalytic core consists of 2 alpha, 1 beta, 1 beta' and 1 omega subunit. When a sigma factor is associated with the core the holoenzyme is formed, which can initiate transcription.</text>
</comment>
<dbReference type="Gene3D" id="2.40.50.100">
    <property type="match status" value="4"/>
</dbReference>